<sequence>MPNSNPSLMPTRPSLSHRSISAQPPLYDPSSAPQSGTRLRGSKAVSGALMPTGAQLPYSPLLPLPPASTSKLDFSRPAHVDAEQSENAAPFSRLDQHGNPVSPSALAARHLARRGVSEGFPFHSSQMKPTRSGVLPSAVSHLSPKIALRLDIAAASEVSGQPAASRSAGMIRSYSLPVATQAEHDEQQRIMALGLSPVSRHAADSSWWQYGWPSPGGGNHRHVHHAPAAPVPEFAGKHRGPSQSKLSSVLTPIADSVVDTAAVSSQATSRPSSRSSKTRSSCSPKMKSKHVPSIHQHTFQNASSSPTSSRRSSASMSPKPGRSPLSMMSINFPALDQQREHAESLALDDDDDDESVDDAATTTPAEAAFDIEMDALNQRFAEWSRSQAATTPCARTSHTESRAQQPQPQQQPQQQHQDDYFNLVHDDERSNAFLGVGGGSDTSDEARTPRASSPRPLSKAALHHRDHHRMHPQHLLDATEPDQAFAQNDRWSGSFDFIHPDHLV</sequence>
<feature type="region of interest" description="Disordered" evidence="1">
    <location>
        <begin position="262"/>
        <end position="359"/>
    </location>
</feature>
<organism evidence="2 3">
    <name type="scientific">Sporisorium reilianum f. sp. reilianum</name>
    <dbReference type="NCBI Taxonomy" id="72559"/>
    <lineage>
        <taxon>Eukaryota</taxon>
        <taxon>Fungi</taxon>
        <taxon>Dikarya</taxon>
        <taxon>Basidiomycota</taxon>
        <taxon>Ustilaginomycotina</taxon>
        <taxon>Ustilaginomycetes</taxon>
        <taxon>Ustilaginales</taxon>
        <taxon>Ustilaginaceae</taxon>
        <taxon>Sporisorium</taxon>
    </lineage>
</organism>
<feature type="compositionally biased region" description="Polar residues" evidence="1">
    <location>
        <begin position="1"/>
        <end position="22"/>
    </location>
</feature>
<feature type="compositionally biased region" description="Polar residues" evidence="1">
    <location>
        <begin position="386"/>
        <end position="396"/>
    </location>
</feature>
<evidence type="ECO:0000256" key="1">
    <source>
        <dbReference type="SAM" id="MobiDB-lite"/>
    </source>
</evidence>
<name>A0A2N8UM25_9BASI</name>
<dbReference type="EMBL" id="LT795073">
    <property type="protein sequence ID" value="SJX65947.1"/>
    <property type="molecule type" value="Genomic_DNA"/>
</dbReference>
<feature type="compositionally biased region" description="Low complexity" evidence="1">
    <location>
        <begin position="264"/>
        <end position="285"/>
    </location>
</feature>
<feature type="compositionally biased region" description="Basic residues" evidence="1">
    <location>
        <begin position="461"/>
        <end position="471"/>
    </location>
</feature>
<feature type="compositionally biased region" description="Low complexity" evidence="1">
    <location>
        <begin position="302"/>
        <end position="318"/>
    </location>
</feature>
<feature type="region of interest" description="Disordered" evidence="1">
    <location>
        <begin position="1"/>
        <end position="99"/>
    </location>
</feature>
<feature type="compositionally biased region" description="Basic and acidic residues" evidence="1">
    <location>
        <begin position="73"/>
        <end position="82"/>
    </location>
</feature>
<gene>
    <name evidence="2" type="ORF">SRS1_16501</name>
</gene>
<feature type="compositionally biased region" description="Low complexity" evidence="1">
    <location>
        <begin position="404"/>
        <end position="415"/>
    </location>
</feature>
<reference evidence="2 3" key="1">
    <citation type="submission" date="2017-02" db="EMBL/GenBank/DDBJ databases">
        <authorList>
            <person name="Peterson S.W."/>
        </authorList>
    </citation>
    <scope>NUCLEOTIDE SEQUENCE [LARGE SCALE GENOMIC DNA]</scope>
    <source>
        <strain evidence="2 3">SRS1_H2-8</strain>
    </source>
</reference>
<feature type="region of interest" description="Disordered" evidence="1">
    <location>
        <begin position="432"/>
        <end position="471"/>
    </location>
</feature>
<dbReference type="Proteomes" id="UP000239563">
    <property type="component" value="Chromosome XX"/>
</dbReference>
<feature type="region of interest" description="Disordered" evidence="1">
    <location>
        <begin position="386"/>
        <end position="417"/>
    </location>
</feature>
<evidence type="ECO:0000313" key="2">
    <source>
        <dbReference type="EMBL" id="SJX65947.1"/>
    </source>
</evidence>
<evidence type="ECO:0000313" key="3">
    <source>
        <dbReference type="Proteomes" id="UP000239563"/>
    </source>
</evidence>
<proteinExistence type="predicted"/>
<protein>
    <submittedName>
        <fullName evidence="2">Uncharacterized protein</fullName>
    </submittedName>
</protein>
<feature type="compositionally biased region" description="Acidic residues" evidence="1">
    <location>
        <begin position="346"/>
        <end position="357"/>
    </location>
</feature>
<dbReference type="AlphaFoldDB" id="A0A2N8UM25"/>
<accession>A0A2N8UM25</accession>